<organism evidence="1 2">
    <name type="scientific">Persicobacter diffluens</name>
    <dbReference type="NCBI Taxonomy" id="981"/>
    <lineage>
        <taxon>Bacteria</taxon>
        <taxon>Pseudomonadati</taxon>
        <taxon>Bacteroidota</taxon>
        <taxon>Cytophagia</taxon>
        <taxon>Cytophagales</taxon>
        <taxon>Persicobacteraceae</taxon>
        <taxon>Persicobacter</taxon>
    </lineage>
</organism>
<evidence type="ECO:0008006" key="3">
    <source>
        <dbReference type="Google" id="ProtNLM"/>
    </source>
</evidence>
<protein>
    <recommendedName>
        <fullName evidence="3">GrpB family protein</fullName>
    </recommendedName>
</protein>
<keyword evidence="2" id="KW-1185">Reference proteome</keyword>
<dbReference type="PANTHER" id="PTHR34822:SF1">
    <property type="entry name" value="GRPB FAMILY PROTEIN"/>
    <property type="match status" value="1"/>
</dbReference>
<dbReference type="EMBL" id="BQKE01000001">
    <property type="protein sequence ID" value="GJM62274.1"/>
    <property type="molecule type" value="Genomic_DNA"/>
</dbReference>
<dbReference type="Proteomes" id="UP001310022">
    <property type="component" value="Unassembled WGS sequence"/>
</dbReference>
<dbReference type="SUPFAM" id="SSF81301">
    <property type="entry name" value="Nucleotidyltransferase"/>
    <property type="match status" value="1"/>
</dbReference>
<dbReference type="InterPro" id="IPR007344">
    <property type="entry name" value="GrpB/CoaE"/>
</dbReference>
<evidence type="ECO:0000313" key="1">
    <source>
        <dbReference type="EMBL" id="GJM62274.1"/>
    </source>
</evidence>
<name>A0AAN5AKM1_9BACT</name>
<dbReference type="AlphaFoldDB" id="A0AAN5AKM1"/>
<evidence type="ECO:0000313" key="2">
    <source>
        <dbReference type="Proteomes" id="UP001310022"/>
    </source>
</evidence>
<proteinExistence type="predicted"/>
<comment type="caution">
    <text evidence="1">The sequence shown here is derived from an EMBL/GenBank/DDBJ whole genome shotgun (WGS) entry which is preliminary data.</text>
</comment>
<dbReference type="Gene3D" id="3.30.460.10">
    <property type="entry name" value="Beta Polymerase, domain 2"/>
    <property type="match status" value="1"/>
</dbReference>
<gene>
    <name evidence="1" type="ORF">PEDI_28260</name>
</gene>
<accession>A0AAN5AKM1</accession>
<reference evidence="1 2" key="1">
    <citation type="submission" date="2021-12" db="EMBL/GenBank/DDBJ databases">
        <title>Genome sequencing of bacteria with rrn-lacking chromosome and rrn-plasmid.</title>
        <authorList>
            <person name="Anda M."/>
            <person name="Iwasaki W."/>
        </authorList>
    </citation>
    <scope>NUCLEOTIDE SEQUENCE [LARGE SCALE GENOMIC DNA]</scope>
    <source>
        <strain evidence="1 2">NBRC 15940</strain>
    </source>
</reference>
<dbReference type="Pfam" id="PF04229">
    <property type="entry name" value="GrpB"/>
    <property type="match status" value="1"/>
</dbReference>
<dbReference type="InterPro" id="IPR043519">
    <property type="entry name" value="NT_sf"/>
</dbReference>
<dbReference type="PANTHER" id="PTHR34822">
    <property type="entry name" value="GRPB DOMAIN PROTEIN (AFU_ORTHOLOGUE AFUA_1G01530)"/>
    <property type="match status" value="1"/>
</dbReference>
<sequence>MLVKVVPHEDHWASDFEEMVGLLHEKIGEGIVNIHHIGSTSVPGLVAKPVIDIMLEVSSLEVIDQQNAAFEALGFVARGENGISRRRYFEKGGYHRSHQIHAFPAGDEHVERHLAFRDYLRTFPKVRDAYGALKIKVAKSCQNDIEKYCDGKDAFIQHHEALALEWNKKHNID</sequence>